<comment type="cofactor">
    <cofactor evidence="1">
        <name>FAD</name>
        <dbReference type="ChEBI" id="CHEBI:57692"/>
    </cofactor>
</comment>
<evidence type="ECO:0000256" key="3">
    <source>
        <dbReference type="ARBA" id="ARBA00022630"/>
    </source>
</evidence>
<dbReference type="Proteomes" id="UP000503011">
    <property type="component" value="Chromosome"/>
</dbReference>
<dbReference type="Pfam" id="PF00441">
    <property type="entry name" value="Acyl-CoA_dh_1"/>
    <property type="match status" value="1"/>
</dbReference>
<dbReference type="RefSeq" id="WP_173154489.1">
    <property type="nucleotide sequence ID" value="NZ_AP022871.1"/>
</dbReference>
<dbReference type="GO" id="GO:0003995">
    <property type="term" value="F:acyl-CoA dehydrogenase activity"/>
    <property type="evidence" value="ECO:0007669"/>
    <property type="project" value="TreeGrafter"/>
</dbReference>
<evidence type="ECO:0000259" key="6">
    <source>
        <dbReference type="Pfam" id="PF00441"/>
    </source>
</evidence>
<dbReference type="InterPro" id="IPR037069">
    <property type="entry name" value="AcylCoA_DH/ox_N_sf"/>
</dbReference>
<keyword evidence="3" id="KW-0285">Flavoprotein</keyword>
<dbReference type="PANTHER" id="PTHR43884">
    <property type="entry name" value="ACYL-COA DEHYDROGENASE"/>
    <property type="match status" value="1"/>
</dbReference>
<evidence type="ECO:0000256" key="1">
    <source>
        <dbReference type="ARBA" id="ARBA00001974"/>
    </source>
</evidence>
<dbReference type="EMBL" id="AP022871">
    <property type="protein sequence ID" value="BCB83787.1"/>
    <property type="molecule type" value="Genomic_DNA"/>
</dbReference>
<evidence type="ECO:0000313" key="8">
    <source>
        <dbReference type="Proteomes" id="UP000503011"/>
    </source>
</evidence>
<accession>A0A6F8YCJ8</accession>
<reference evidence="7 8" key="2">
    <citation type="submission" date="2020-03" db="EMBL/GenBank/DDBJ databases">
        <authorList>
            <person name="Ichikawa N."/>
            <person name="Kimura A."/>
            <person name="Kitahashi Y."/>
            <person name="Uohara A."/>
        </authorList>
    </citation>
    <scope>NUCLEOTIDE SEQUENCE [LARGE SCALE GENOMIC DNA]</scope>
    <source>
        <strain evidence="7 8">NBRC 105367</strain>
    </source>
</reference>
<evidence type="ECO:0000256" key="2">
    <source>
        <dbReference type="ARBA" id="ARBA00009347"/>
    </source>
</evidence>
<name>A0A6F8YCJ8_9ACTN</name>
<dbReference type="AlphaFoldDB" id="A0A6F8YCJ8"/>
<dbReference type="KEGG" id="psuu:Psuf_011000"/>
<protein>
    <recommendedName>
        <fullName evidence="6">Acyl-CoA dehydrogenase/oxidase C-terminal domain-containing protein</fullName>
    </recommendedName>
</protein>
<keyword evidence="4" id="KW-0274">FAD</keyword>
<evidence type="ECO:0000256" key="5">
    <source>
        <dbReference type="ARBA" id="ARBA00023002"/>
    </source>
</evidence>
<comment type="similarity">
    <text evidence="2">Belongs to the acyl-CoA dehydrogenase family.</text>
</comment>
<keyword evidence="5" id="KW-0560">Oxidoreductase</keyword>
<reference evidence="7 8" key="1">
    <citation type="submission" date="2020-03" db="EMBL/GenBank/DDBJ databases">
        <title>Whole genome shotgun sequence of Phytohabitans suffuscus NBRC 105367.</title>
        <authorList>
            <person name="Komaki H."/>
            <person name="Tamura T."/>
        </authorList>
    </citation>
    <scope>NUCLEOTIDE SEQUENCE [LARGE SCALE GENOMIC DNA]</scope>
    <source>
        <strain evidence="7 8">NBRC 105367</strain>
    </source>
</reference>
<sequence length="324" mass="33286">MDLYPSQEQRDLASAVREVLAGRASGGGGAAPERVWRAAAAQGWFALGLAGADGGLDGTLADEAQVFAGIGAAAAEGPFLATVLAARVAVAAGRRELAEALTSGTLRAAHAFAPLDGSDPVQAYDARGAGVLLLIDEERPGARLVEVPGSAIVADLSSMDPAVSVARLRLDRARVLAEAADAGTVVSRASVLVSAMLAGVAAAATQASVEYAKLREQFGRPIGAFQAISHRCAEMAIRSAAAAAVVDLAAVSVDECRADAPRRVAAARRFTESAALENARVNIQNHGAIGFTWEHDAHRLLKRAWFLALSVQPRDAQTAALLAG</sequence>
<evidence type="ECO:0000256" key="4">
    <source>
        <dbReference type="ARBA" id="ARBA00022827"/>
    </source>
</evidence>
<dbReference type="Gene3D" id="1.10.540.10">
    <property type="entry name" value="Acyl-CoA dehydrogenase/oxidase, N-terminal domain"/>
    <property type="match status" value="1"/>
</dbReference>
<gene>
    <name evidence="7" type="ORF">Psuf_011000</name>
</gene>
<dbReference type="InterPro" id="IPR036250">
    <property type="entry name" value="AcylCo_DH-like_C"/>
</dbReference>
<proteinExistence type="inferred from homology"/>
<dbReference type="GO" id="GO:0050660">
    <property type="term" value="F:flavin adenine dinucleotide binding"/>
    <property type="evidence" value="ECO:0007669"/>
    <property type="project" value="InterPro"/>
</dbReference>
<dbReference type="Gene3D" id="1.20.140.10">
    <property type="entry name" value="Butyryl-CoA Dehydrogenase, subunit A, domain 3"/>
    <property type="match status" value="1"/>
</dbReference>
<dbReference type="PANTHER" id="PTHR43884:SF20">
    <property type="entry name" value="ACYL-COA DEHYDROGENASE FADE28"/>
    <property type="match status" value="1"/>
</dbReference>
<dbReference type="SUPFAM" id="SSF56645">
    <property type="entry name" value="Acyl-CoA dehydrogenase NM domain-like"/>
    <property type="match status" value="1"/>
</dbReference>
<feature type="domain" description="Acyl-CoA dehydrogenase/oxidase C-terminal" evidence="6">
    <location>
        <begin position="191"/>
        <end position="304"/>
    </location>
</feature>
<dbReference type="SUPFAM" id="SSF47203">
    <property type="entry name" value="Acyl-CoA dehydrogenase C-terminal domain-like"/>
    <property type="match status" value="1"/>
</dbReference>
<dbReference type="InterPro" id="IPR009075">
    <property type="entry name" value="AcylCo_DH/oxidase_C"/>
</dbReference>
<evidence type="ECO:0000313" key="7">
    <source>
        <dbReference type="EMBL" id="BCB83787.1"/>
    </source>
</evidence>
<dbReference type="InterPro" id="IPR009100">
    <property type="entry name" value="AcylCoA_DH/oxidase_NM_dom_sf"/>
</dbReference>
<keyword evidence="8" id="KW-1185">Reference proteome</keyword>
<organism evidence="7 8">
    <name type="scientific">Phytohabitans suffuscus</name>
    <dbReference type="NCBI Taxonomy" id="624315"/>
    <lineage>
        <taxon>Bacteria</taxon>
        <taxon>Bacillati</taxon>
        <taxon>Actinomycetota</taxon>
        <taxon>Actinomycetes</taxon>
        <taxon>Micromonosporales</taxon>
        <taxon>Micromonosporaceae</taxon>
    </lineage>
</organism>